<comment type="caution">
    <text evidence="3">The sequence shown here is derived from an EMBL/GenBank/DDBJ whole genome shotgun (WGS) entry which is preliminary data.</text>
</comment>
<dbReference type="InterPro" id="IPR040213">
    <property type="entry name" value="GIR2-like"/>
</dbReference>
<dbReference type="InterPro" id="IPR006575">
    <property type="entry name" value="RWD_dom"/>
</dbReference>
<dbReference type="EMBL" id="CAJFDH010000001">
    <property type="protein sequence ID" value="CAD5206735.1"/>
    <property type="molecule type" value="Genomic_DNA"/>
</dbReference>
<dbReference type="SUPFAM" id="SSF54495">
    <property type="entry name" value="UBC-like"/>
    <property type="match status" value="1"/>
</dbReference>
<protein>
    <recommendedName>
        <fullName evidence="2">RWD domain-containing protein</fullName>
    </recommendedName>
</protein>
<dbReference type="EMBL" id="CAJFCW020000001">
    <property type="protein sequence ID" value="CAG9082942.1"/>
    <property type="molecule type" value="Genomic_DNA"/>
</dbReference>
<evidence type="ECO:0000313" key="3">
    <source>
        <dbReference type="EMBL" id="CAD5206735.1"/>
    </source>
</evidence>
<accession>A0A811JTF1</accession>
<gene>
    <name evidence="3" type="ORF">BOKJ2_LOCUS1419</name>
</gene>
<dbReference type="Gene3D" id="3.10.110.10">
    <property type="entry name" value="Ubiquitin Conjugating Enzyme"/>
    <property type="match status" value="1"/>
</dbReference>
<proteinExistence type="predicted"/>
<dbReference type="PROSITE" id="PS50908">
    <property type="entry name" value="RWD"/>
    <property type="match status" value="1"/>
</dbReference>
<dbReference type="Proteomes" id="UP000783686">
    <property type="component" value="Unassembled WGS sequence"/>
</dbReference>
<dbReference type="Proteomes" id="UP000614601">
    <property type="component" value="Unassembled WGS sequence"/>
</dbReference>
<keyword evidence="4" id="KW-1185">Reference proteome</keyword>
<dbReference type="InterPro" id="IPR016135">
    <property type="entry name" value="UBQ-conjugating_enzyme/RWD"/>
</dbReference>
<dbReference type="AlphaFoldDB" id="A0A811JTF1"/>
<dbReference type="OrthoDB" id="277175at2759"/>
<sequence length="237" mass="27360">MDCREQQEQELEILEAAYPDELNVINREYPNINVSINIPSVPKWENPEADFYLDLDVKLPAEYPEVGPEFELSGFPMDFPLKCIEEVYKNMRTSAESMLGFQVIITLISEVQNAIPTILKRLEKEKDEEETRIRDEKEAAEQRKFEGNRVTQESFNKWRIAFEKEFLAAEIAAKKEKEAALAGKLTGKQQFLRDATLSISDLGMLEDEKPGENVEIDQSLFEEELSDLEISDEEEDE</sequence>
<dbReference type="PANTHER" id="PTHR12292">
    <property type="entry name" value="RWD DOMAIN-CONTAINING PROTEIN"/>
    <property type="match status" value="1"/>
</dbReference>
<feature type="compositionally biased region" description="Acidic residues" evidence="1">
    <location>
        <begin position="220"/>
        <end position="237"/>
    </location>
</feature>
<evidence type="ECO:0000256" key="1">
    <source>
        <dbReference type="SAM" id="MobiDB-lite"/>
    </source>
</evidence>
<feature type="region of interest" description="Disordered" evidence="1">
    <location>
        <begin position="125"/>
        <end position="145"/>
    </location>
</feature>
<reference evidence="3" key="1">
    <citation type="submission" date="2020-09" db="EMBL/GenBank/DDBJ databases">
        <authorList>
            <person name="Kikuchi T."/>
        </authorList>
    </citation>
    <scope>NUCLEOTIDE SEQUENCE</scope>
    <source>
        <strain evidence="3">SH1</strain>
    </source>
</reference>
<evidence type="ECO:0000313" key="4">
    <source>
        <dbReference type="Proteomes" id="UP000614601"/>
    </source>
</evidence>
<evidence type="ECO:0000259" key="2">
    <source>
        <dbReference type="PROSITE" id="PS50908"/>
    </source>
</evidence>
<feature type="domain" description="RWD" evidence="2">
    <location>
        <begin position="9"/>
        <end position="118"/>
    </location>
</feature>
<dbReference type="Pfam" id="PF05773">
    <property type="entry name" value="RWD"/>
    <property type="match status" value="1"/>
</dbReference>
<organism evidence="3 4">
    <name type="scientific">Bursaphelenchus okinawaensis</name>
    <dbReference type="NCBI Taxonomy" id="465554"/>
    <lineage>
        <taxon>Eukaryota</taxon>
        <taxon>Metazoa</taxon>
        <taxon>Ecdysozoa</taxon>
        <taxon>Nematoda</taxon>
        <taxon>Chromadorea</taxon>
        <taxon>Rhabditida</taxon>
        <taxon>Tylenchina</taxon>
        <taxon>Tylenchomorpha</taxon>
        <taxon>Aphelenchoidea</taxon>
        <taxon>Aphelenchoididae</taxon>
        <taxon>Bursaphelenchus</taxon>
    </lineage>
</organism>
<feature type="region of interest" description="Disordered" evidence="1">
    <location>
        <begin position="202"/>
        <end position="237"/>
    </location>
</feature>
<name>A0A811JTF1_9BILA</name>
<dbReference type="SMART" id="SM00591">
    <property type="entry name" value="RWD"/>
    <property type="match status" value="1"/>
</dbReference>